<reference evidence="1 2" key="1">
    <citation type="submission" date="2017-01" db="EMBL/GenBank/DDBJ databases">
        <title>Genome sequence of Rhodoferax antarcticus ANT.BR, a psychrophilic purple nonsulfur bacterium from an Antarctic microbial mat.</title>
        <authorList>
            <person name="Baker J."/>
            <person name="Riester C."/>
            <person name="Skinner B."/>
            <person name="Newell A."/>
            <person name="Swingley W."/>
            <person name="Madigan M."/>
            <person name="Jung D."/>
            <person name="Asao M."/>
            <person name="Chen M."/>
            <person name="Loughlin P."/>
            <person name="Pan H."/>
            <person name="Lin S."/>
            <person name="Li N."/>
            <person name="Shaw J."/>
            <person name="Prado M."/>
            <person name="Sherman C."/>
            <person name="Li X."/>
            <person name="Tang J."/>
            <person name="Blankenship R."/>
            <person name="Zhao T."/>
            <person name="Touchman J."/>
            <person name="Sattley M."/>
        </authorList>
    </citation>
    <scope>NUCLEOTIDE SEQUENCE [LARGE SCALE GENOMIC DNA]</scope>
    <source>
        <strain evidence="1 2">ANT.BR</strain>
    </source>
</reference>
<keyword evidence="2" id="KW-1185">Reference proteome</keyword>
<organism evidence="1 2">
    <name type="scientific">Rhodoferax antarcticus ANT.BR</name>
    <dbReference type="NCBI Taxonomy" id="1111071"/>
    <lineage>
        <taxon>Bacteria</taxon>
        <taxon>Pseudomonadati</taxon>
        <taxon>Pseudomonadota</taxon>
        <taxon>Betaproteobacteria</taxon>
        <taxon>Burkholderiales</taxon>
        <taxon>Comamonadaceae</taxon>
        <taxon>Rhodoferax</taxon>
    </lineage>
</organism>
<proteinExistence type="predicted"/>
<gene>
    <name evidence="1" type="ORF">BLL52_2292</name>
</gene>
<name>A0A1Q8YDJ0_9BURK</name>
<sequence>MLNWQALDQPAFGRWSLTMSSAVQSAIHPLMHPAGWRGG</sequence>
<dbReference type="EMBL" id="MSYM01000013">
    <property type="protein sequence ID" value="OLP06062.1"/>
    <property type="molecule type" value="Genomic_DNA"/>
</dbReference>
<protein>
    <submittedName>
        <fullName evidence="1">Uncharacterized protein</fullName>
    </submittedName>
</protein>
<dbReference type="Proteomes" id="UP000185911">
    <property type="component" value="Unassembled WGS sequence"/>
</dbReference>
<comment type="caution">
    <text evidence="1">The sequence shown here is derived from an EMBL/GenBank/DDBJ whole genome shotgun (WGS) entry which is preliminary data.</text>
</comment>
<evidence type="ECO:0000313" key="1">
    <source>
        <dbReference type="EMBL" id="OLP06062.1"/>
    </source>
</evidence>
<accession>A0A1Q8YDJ0</accession>
<evidence type="ECO:0000313" key="2">
    <source>
        <dbReference type="Proteomes" id="UP000185911"/>
    </source>
</evidence>
<dbReference type="AlphaFoldDB" id="A0A1Q8YDJ0"/>